<dbReference type="EMBL" id="FTNT01000014">
    <property type="protein sequence ID" value="SIS22228.1"/>
    <property type="molecule type" value="Genomic_DNA"/>
</dbReference>
<evidence type="ECO:0000256" key="1">
    <source>
        <dbReference type="SAM" id="MobiDB-lite"/>
    </source>
</evidence>
<gene>
    <name evidence="2" type="ORF">SAMN05445060_3928</name>
</gene>
<name>A0A1N7HC11_9NOCA</name>
<dbReference type="STRING" id="1344003.SAMN05445060_3928"/>
<keyword evidence="3" id="KW-1185">Reference proteome</keyword>
<protein>
    <submittedName>
        <fullName evidence="2">Uncharacterized protein</fullName>
    </submittedName>
</protein>
<feature type="compositionally biased region" description="Basic residues" evidence="1">
    <location>
        <begin position="1"/>
        <end position="17"/>
    </location>
</feature>
<dbReference type="Proteomes" id="UP000186218">
    <property type="component" value="Unassembled WGS sequence"/>
</dbReference>
<organism evidence="2 3">
    <name type="scientific">Williamsia sterculiae</name>
    <dbReference type="NCBI Taxonomy" id="1344003"/>
    <lineage>
        <taxon>Bacteria</taxon>
        <taxon>Bacillati</taxon>
        <taxon>Actinomycetota</taxon>
        <taxon>Actinomycetes</taxon>
        <taxon>Mycobacteriales</taxon>
        <taxon>Nocardiaceae</taxon>
        <taxon>Williamsia</taxon>
    </lineage>
</organism>
<evidence type="ECO:0000313" key="2">
    <source>
        <dbReference type="EMBL" id="SIS22228.1"/>
    </source>
</evidence>
<feature type="region of interest" description="Disordered" evidence="1">
    <location>
        <begin position="1"/>
        <end position="20"/>
    </location>
</feature>
<sequence>MTRPTSRRATPRVRRTGNPKAPITVSYWPWLSVELTADEARRLALDIADLLGGGR</sequence>
<accession>A0A1N7HC11</accession>
<reference evidence="2 3" key="1">
    <citation type="submission" date="2017-01" db="EMBL/GenBank/DDBJ databases">
        <authorList>
            <person name="Mah S.A."/>
            <person name="Swanson W.J."/>
            <person name="Moy G.W."/>
            <person name="Vacquier V.D."/>
        </authorList>
    </citation>
    <scope>NUCLEOTIDE SEQUENCE [LARGE SCALE GENOMIC DNA]</scope>
    <source>
        <strain evidence="2 3">CPCC 203464</strain>
    </source>
</reference>
<proteinExistence type="predicted"/>
<evidence type="ECO:0000313" key="3">
    <source>
        <dbReference type="Proteomes" id="UP000186218"/>
    </source>
</evidence>
<dbReference type="AlphaFoldDB" id="A0A1N7HC11"/>